<protein>
    <recommendedName>
        <fullName evidence="11">TonB C-terminal domain-containing protein</fullName>
    </recommendedName>
</protein>
<evidence type="ECO:0000256" key="5">
    <source>
        <dbReference type="ARBA" id="ARBA00022519"/>
    </source>
</evidence>
<dbReference type="SUPFAM" id="SSF74653">
    <property type="entry name" value="TolA/TonB C-terminal domain"/>
    <property type="match status" value="1"/>
</dbReference>
<dbReference type="eggNOG" id="COG0810">
    <property type="taxonomic scope" value="Bacteria"/>
</dbReference>
<accession>V2TQF7</accession>
<sequence length="295" mass="33838">MDIEKRNMGHLRYFFIWKDKVLSFSILVAIVLHIGLLLISFKMPEYHNNISQDITVVLTPSHESLNNADFLAEQDQRGGGQLKDKKKISTILLPIERTESQGAHAQTKKDRFLQQTAVEQTQEHMLVTTLSWKKEVENHEQMNARDAFESSYSEKEMMIKSLEAQYLKQQQIYAKLKNTETIDSVEAKKDSTAKYLEQFREKVELFGNRDYPLAAKQQGLSGDVRLMVVLEPDGSVKAIHLLESSGHSILDEAAKRSVRRGAPFGKFSQSMNLLSELRVIRTWRFHTGETQVKTP</sequence>
<dbReference type="InterPro" id="IPR051045">
    <property type="entry name" value="TonB-dependent_transducer"/>
</dbReference>
<dbReference type="GO" id="GO:0098797">
    <property type="term" value="C:plasma membrane protein complex"/>
    <property type="evidence" value="ECO:0007669"/>
    <property type="project" value="TreeGrafter"/>
</dbReference>
<proteinExistence type="inferred from homology"/>
<evidence type="ECO:0000256" key="7">
    <source>
        <dbReference type="ARBA" id="ARBA00022927"/>
    </source>
</evidence>
<keyword evidence="8 10" id="KW-1133">Transmembrane helix</keyword>
<evidence type="ECO:0000313" key="12">
    <source>
        <dbReference type="EMBL" id="ESK38200.1"/>
    </source>
</evidence>
<keyword evidence="5" id="KW-0997">Cell inner membrane</keyword>
<dbReference type="PANTHER" id="PTHR33446:SF11">
    <property type="entry name" value="TONB3"/>
    <property type="match status" value="1"/>
</dbReference>
<feature type="domain" description="TonB C-terminal" evidence="11">
    <location>
        <begin position="196"/>
        <end position="295"/>
    </location>
</feature>
<comment type="similarity">
    <text evidence="2">Belongs to the TonB family.</text>
</comment>
<evidence type="ECO:0000256" key="2">
    <source>
        <dbReference type="ARBA" id="ARBA00006555"/>
    </source>
</evidence>
<dbReference type="OrthoDB" id="9803361at2"/>
<dbReference type="HOGENOM" id="CLU_052089_0_0_6"/>
<evidence type="ECO:0000256" key="10">
    <source>
        <dbReference type="SAM" id="Phobius"/>
    </source>
</evidence>
<dbReference type="PROSITE" id="PS52015">
    <property type="entry name" value="TONB_CTD"/>
    <property type="match status" value="1"/>
</dbReference>
<evidence type="ECO:0000256" key="8">
    <source>
        <dbReference type="ARBA" id="ARBA00022989"/>
    </source>
</evidence>
<keyword evidence="4" id="KW-1003">Cell membrane</keyword>
<dbReference type="PANTHER" id="PTHR33446">
    <property type="entry name" value="PROTEIN TONB-RELATED"/>
    <property type="match status" value="1"/>
</dbReference>
<dbReference type="STRING" id="1392540.P256_01727"/>
<organism evidence="12 13">
    <name type="scientific">Acinetobacter nectaris CIP 110549</name>
    <dbReference type="NCBI Taxonomy" id="1392540"/>
    <lineage>
        <taxon>Bacteria</taxon>
        <taxon>Pseudomonadati</taxon>
        <taxon>Pseudomonadota</taxon>
        <taxon>Gammaproteobacteria</taxon>
        <taxon>Moraxellales</taxon>
        <taxon>Moraxellaceae</taxon>
        <taxon>Acinetobacter</taxon>
    </lineage>
</organism>
<dbReference type="NCBIfam" id="TIGR01352">
    <property type="entry name" value="tonB_Cterm"/>
    <property type="match status" value="1"/>
</dbReference>
<evidence type="ECO:0000256" key="9">
    <source>
        <dbReference type="ARBA" id="ARBA00023136"/>
    </source>
</evidence>
<keyword evidence="6 10" id="KW-0812">Transmembrane</keyword>
<dbReference type="GO" id="GO:0055085">
    <property type="term" value="P:transmembrane transport"/>
    <property type="evidence" value="ECO:0007669"/>
    <property type="project" value="InterPro"/>
</dbReference>
<evidence type="ECO:0000256" key="6">
    <source>
        <dbReference type="ARBA" id="ARBA00022692"/>
    </source>
</evidence>
<evidence type="ECO:0000259" key="11">
    <source>
        <dbReference type="PROSITE" id="PS52015"/>
    </source>
</evidence>
<dbReference type="PATRIC" id="fig|1392540.3.peg.1669"/>
<dbReference type="GO" id="GO:0031992">
    <property type="term" value="F:energy transducer activity"/>
    <property type="evidence" value="ECO:0007669"/>
    <property type="project" value="TreeGrafter"/>
</dbReference>
<evidence type="ECO:0000256" key="3">
    <source>
        <dbReference type="ARBA" id="ARBA00022448"/>
    </source>
</evidence>
<dbReference type="EMBL" id="AYER01000007">
    <property type="protein sequence ID" value="ESK38200.1"/>
    <property type="molecule type" value="Genomic_DNA"/>
</dbReference>
<keyword evidence="13" id="KW-1185">Reference proteome</keyword>
<gene>
    <name evidence="12" type="ORF">P256_01727</name>
</gene>
<evidence type="ECO:0000256" key="4">
    <source>
        <dbReference type="ARBA" id="ARBA00022475"/>
    </source>
</evidence>
<keyword evidence="9 10" id="KW-0472">Membrane</keyword>
<dbReference type="InterPro" id="IPR006260">
    <property type="entry name" value="TonB/TolA_C"/>
</dbReference>
<name>V2TQF7_9GAMM</name>
<feature type="transmembrane region" description="Helical" evidence="10">
    <location>
        <begin position="21"/>
        <end position="41"/>
    </location>
</feature>
<dbReference type="Proteomes" id="UP000023785">
    <property type="component" value="Unassembled WGS sequence"/>
</dbReference>
<keyword evidence="7" id="KW-0653">Protein transport</keyword>
<dbReference type="Pfam" id="PF03544">
    <property type="entry name" value="TonB_C"/>
    <property type="match status" value="1"/>
</dbReference>
<keyword evidence="3" id="KW-0813">Transport</keyword>
<dbReference type="AlphaFoldDB" id="V2TQF7"/>
<evidence type="ECO:0000256" key="1">
    <source>
        <dbReference type="ARBA" id="ARBA00004383"/>
    </source>
</evidence>
<reference evidence="12 13" key="1">
    <citation type="submission" date="2013-10" db="EMBL/GenBank/DDBJ databases">
        <title>The Genome Sequence of Acinetobacter nectaris CIP 110549.</title>
        <authorList>
            <consortium name="The Broad Institute Genomics Platform"/>
            <consortium name="The Broad Institute Genome Sequencing Center for Infectious Disease"/>
            <person name="Cerqueira G."/>
            <person name="Feldgarden M."/>
            <person name="Courvalin P."/>
            <person name="Grillot-Courvalin C."/>
            <person name="Clermont D."/>
            <person name="Rocha E."/>
            <person name="Yoon E.-J."/>
            <person name="Nemec A."/>
            <person name="Young S.K."/>
            <person name="Zeng Q."/>
            <person name="Gargeya S."/>
            <person name="Fitzgerald M."/>
            <person name="Abouelleil A."/>
            <person name="Alvarado L."/>
            <person name="Berlin A.M."/>
            <person name="Chapman S.B."/>
            <person name="Gainer-Dewar J."/>
            <person name="Goldberg J."/>
            <person name="Gnerre S."/>
            <person name="Griggs A."/>
            <person name="Gujja S."/>
            <person name="Hansen M."/>
            <person name="Howarth C."/>
            <person name="Imamovic A."/>
            <person name="Ireland A."/>
            <person name="Larimer J."/>
            <person name="McCowan C."/>
            <person name="Murphy C."/>
            <person name="Pearson M."/>
            <person name="Poon T.W."/>
            <person name="Priest M."/>
            <person name="Roberts A."/>
            <person name="Saif S."/>
            <person name="Shea T."/>
            <person name="Sykes S."/>
            <person name="Wortman J."/>
            <person name="Nusbaum C."/>
            <person name="Birren B."/>
        </authorList>
    </citation>
    <scope>NUCLEOTIDE SEQUENCE [LARGE SCALE GENOMIC DNA]</scope>
    <source>
        <strain evidence="12 13">CIP 110549</strain>
    </source>
</reference>
<dbReference type="GO" id="GO:0015031">
    <property type="term" value="P:protein transport"/>
    <property type="evidence" value="ECO:0007669"/>
    <property type="project" value="UniProtKB-KW"/>
</dbReference>
<evidence type="ECO:0000313" key="13">
    <source>
        <dbReference type="Proteomes" id="UP000023785"/>
    </source>
</evidence>
<dbReference type="InterPro" id="IPR037682">
    <property type="entry name" value="TonB_C"/>
</dbReference>
<comment type="caution">
    <text evidence="12">The sequence shown here is derived from an EMBL/GenBank/DDBJ whole genome shotgun (WGS) entry which is preliminary data.</text>
</comment>
<dbReference type="Gene3D" id="3.30.1150.10">
    <property type="match status" value="1"/>
</dbReference>
<comment type="subcellular location">
    <subcellularLocation>
        <location evidence="1">Cell inner membrane</location>
        <topology evidence="1">Single-pass membrane protein</topology>
        <orientation evidence="1">Periplasmic side</orientation>
    </subcellularLocation>
</comment>